<keyword evidence="4" id="KW-1185">Reference proteome</keyword>
<dbReference type="Gene3D" id="3.90.1410.10">
    <property type="entry name" value="set domain protein methyltransferase, domain 1"/>
    <property type="match status" value="2"/>
</dbReference>
<dbReference type="InterPro" id="IPR050600">
    <property type="entry name" value="SETD3_SETD6_MTase"/>
</dbReference>
<protein>
    <recommendedName>
        <fullName evidence="2">SET domain-containing protein</fullName>
    </recommendedName>
</protein>
<feature type="non-terminal residue" evidence="3">
    <location>
        <position position="293"/>
    </location>
</feature>
<feature type="compositionally biased region" description="Acidic residues" evidence="1">
    <location>
        <begin position="213"/>
        <end position="225"/>
    </location>
</feature>
<evidence type="ECO:0000259" key="2">
    <source>
        <dbReference type="PROSITE" id="PS50280"/>
    </source>
</evidence>
<dbReference type="InterPro" id="IPR001214">
    <property type="entry name" value="SET_dom"/>
</dbReference>
<organism evidence="3 4">
    <name type="scientific">Rhizophlyctis rosea</name>
    <dbReference type="NCBI Taxonomy" id="64517"/>
    <lineage>
        <taxon>Eukaryota</taxon>
        <taxon>Fungi</taxon>
        <taxon>Fungi incertae sedis</taxon>
        <taxon>Chytridiomycota</taxon>
        <taxon>Chytridiomycota incertae sedis</taxon>
        <taxon>Chytridiomycetes</taxon>
        <taxon>Rhizophlyctidales</taxon>
        <taxon>Rhizophlyctidaceae</taxon>
        <taxon>Rhizophlyctis</taxon>
    </lineage>
</organism>
<dbReference type="PANTHER" id="PTHR13271">
    <property type="entry name" value="UNCHARACTERIZED PUTATIVE METHYLTRANSFERASE"/>
    <property type="match status" value="1"/>
</dbReference>
<dbReference type="SUPFAM" id="SSF82199">
    <property type="entry name" value="SET domain"/>
    <property type="match status" value="1"/>
</dbReference>
<name>A0AAD5SP38_9FUNG</name>
<comment type="caution">
    <text evidence="3">The sequence shown here is derived from an EMBL/GenBank/DDBJ whole genome shotgun (WGS) entry which is preliminary data.</text>
</comment>
<evidence type="ECO:0000313" key="3">
    <source>
        <dbReference type="EMBL" id="KAJ3055302.1"/>
    </source>
</evidence>
<sequence length="293" mass="32556">MPKTKVRPTLSSKPAKPKPQKPSPPAVHPHFQTLEKWFKEHHVSYDHNAIHFTEINGAFGVVALRDLKVGETVAKISKEAVLSARNCGVADILERENLPVFWSDEELAHLQGTDIMDRVEMDKQALTEDYEEHLVPLCEQYPEIFPKSVFTKDLFLRAASLVSSRAFEVDSYHGNCMVPLADIFNHKTNAEHVHFETNGDVCESCGSEGPCDCDDDSNSESESDDQTSPPPPSTSSSSFQDVPTLIDPTAKKGYNPPNPDDDCLDMTVVRPCNKGSEVYNTYGEHGNGWLLGR</sequence>
<dbReference type="PANTHER" id="PTHR13271:SF34">
    <property type="entry name" value="N-LYSINE METHYLTRANSFERASE SETD6"/>
    <property type="match status" value="1"/>
</dbReference>
<reference evidence="3" key="1">
    <citation type="submission" date="2020-05" db="EMBL/GenBank/DDBJ databases">
        <title>Phylogenomic resolution of chytrid fungi.</title>
        <authorList>
            <person name="Stajich J.E."/>
            <person name="Amses K."/>
            <person name="Simmons R."/>
            <person name="Seto K."/>
            <person name="Myers J."/>
            <person name="Bonds A."/>
            <person name="Quandt C.A."/>
            <person name="Barry K."/>
            <person name="Liu P."/>
            <person name="Grigoriev I."/>
            <person name="Longcore J.E."/>
            <person name="James T.Y."/>
        </authorList>
    </citation>
    <scope>NUCLEOTIDE SEQUENCE</scope>
    <source>
        <strain evidence="3">JEL0318</strain>
    </source>
</reference>
<dbReference type="GO" id="GO:0016279">
    <property type="term" value="F:protein-lysine N-methyltransferase activity"/>
    <property type="evidence" value="ECO:0007669"/>
    <property type="project" value="TreeGrafter"/>
</dbReference>
<feature type="region of interest" description="Disordered" evidence="1">
    <location>
        <begin position="213"/>
        <end position="264"/>
    </location>
</feature>
<proteinExistence type="predicted"/>
<accession>A0AAD5SP38</accession>
<dbReference type="EMBL" id="JADGJD010000086">
    <property type="protein sequence ID" value="KAJ3055302.1"/>
    <property type="molecule type" value="Genomic_DNA"/>
</dbReference>
<dbReference type="CDD" id="cd10527">
    <property type="entry name" value="SET_LSMT"/>
    <property type="match status" value="1"/>
</dbReference>
<feature type="region of interest" description="Disordered" evidence="1">
    <location>
        <begin position="1"/>
        <end position="27"/>
    </location>
</feature>
<dbReference type="GO" id="GO:0005634">
    <property type="term" value="C:nucleus"/>
    <property type="evidence" value="ECO:0007669"/>
    <property type="project" value="TreeGrafter"/>
</dbReference>
<dbReference type="AlphaFoldDB" id="A0AAD5SP38"/>
<dbReference type="Proteomes" id="UP001212841">
    <property type="component" value="Unassembled WGS sequence"/>
</dbReference>
<dbReference type="PROSITE" id="PS50280">
    <property type="entry name" value="SET"/>
    <property type="match status" value="1"/>
</dbReference>
<dbReference type="InterPro" id="IPR046341">
    <property type="entry name" value="SET_dom_sf"/>
</dbReference>
<evidence type="ECO:0000313" key="4">
    <source>
        <dbReference type="Proteomes" id="UP001212841"/>
    </source>
</evidence>
<feature type="domain" description="SET" evidence="2">
    <location>
        <begin position="46"/>
        <end position="283"/>
    </location>
</feature>
<gene>
    <name evidence="3" type="ORF">HK097_010959</name>
</gene>
<evidence type="ECO:0000256" key="1">
    <source>
        <dbReference type="SAM" id="MobiDB-lite"/>
    </source>
</evidence>